<dbReference type="SUPFAM" id="SSF54897">
    <property type="entry name" value="Protease propeptides/inhibitors"/>
    <property type="match status" value="1"/>
</dbReference>
<dbReference type="EMBL" id="JAACJP010000003">
    <property type="protein sequence ID" value="KAF5385745.1"/>
    <property type="molecule type" value="Genomic_DNA"/>
</dbReference>
<protein>
    <submittedName>
        <fullName evidence="2">Uncharacterized protein</fullName>
    </submittedName>
</protein>
<name>A0A8H5M900_9AGAR</name>
<gene>
    <name evidence="2" type="ORF">D9615_002513</name>
</gene>
<keyword evidence="3" id="KW-1185">Reference proteome</keyword>
<proteinExistence type="inferred from homology"/>
<sequence>MHDHHFNNIRSCNPHVRLGEAVRNLDSIACAGQGFDLNRLTFKTDSEPQALRTTLIANTLSTIMSQTRSIIVFKDAATADEVKDVMEQVKQQGGRITNVYDAIMKGFAADVPNEYLHTLQSLSRIRGSAIDYIGKCQFREEVKDSYMANLELKPLRMLTSNL</sequence>
<dbReference type="InterPro" id="IPR052471">
    <property type="entry name" value="PBI_I9"/>
</dbReference>
<dbReference type="GO" id="GO:0042144">
    <property type="term" value="P:vacuole fusion, non-autophagic"/>
    <property type="evidence" value="ECO:0007669"/>
    <property type="project" value="TreeGrafter"/>
</dbReference>
<dbReference type="Gene3D" id="3.30.70.80">
    <property type="entry name" value="Peptidase S8 propeptide/proteinase inhibitor I9"/>
    <property type="match status" value="1"/>
</dbReference>
<dbReference type="Proteomes" id="UP000565441">
    <property type="component" value="Unassembled WGS sequence"/>
</dbReference>
<accession>A0A8H5M900</accession>
<evidence type="ECO:0000256" key="1">
    <source>
        <dbReference type="ARBA" id="ARBA00038069"/>
    </source>
</evidence>
<organism evidence="2 3">
    <name type="scientific">Tricholomella constricta</name>
    <dbReference type="NCBI Taxonomy" id="117010"/>
    <lineage>
        <taxon>Eukaryota</taxon>
        <taxon>Fungi</taxon>
        <taxon>Dikarya</taxon>
        <taxon>Basidiomycota</taxon>
        <taxon>Agaricomycotina</taxon>
        <taxon>Agaricomycetes</taxon>
        <taxon>Agaricomycetidae</taxon>
        <taxon>Agaricales</taxon>
        <taxon>Tricholomatineae</taxon>
        <taxon>Lyophyllaceae</taxon>
        <taxon>Tricholomella</taxon>
    </lineage>
</organism>
<comment type="caution">
    <text evidence="2">The sequence shown here is derived from an EMBL/GenBank/DDBJ whole genome shotgun (WGS) entry which is preliminary data.</text>
</comment>
<dbReference type="InterPro" id="IPR037045">
    <property type="entry name" value="S8pro/Inhibitor_I9_sf"/>
</dbReference>
<dbReference type="OrthoDB" id="5518345at2759"/>
<reference evidence="2 3" key="1">
    <citation type="journal article" date="2020" name="ISME J.">
        <title>Uncovering the hidden diversity of litter-decomposition mechanisms in mushroom-forming fungi.</title>
        <authorList>
            <person name="Floudas D."/>
            <person name="Bentzer J."/>
            <person name="Ahren D."/>
            <person name="Johansson T."/>
            <person name="Persson P."/>
            <person name="Tunlid A."/>
        </authorList>
    </citation>
    <scope>NUCLEOTIDE SEQUENCE [LARGE SCALE GENOMIC DNA]</scope>
    <source>
        <strain evidence="2 3">CBS 661.87</strain>
    </source>
</reference>
<dbReference type="PANTHER" id="PTHR28288">
    <property type="entry name" value="PROTEASE B INHIBITOR 2"/>
    <property type="match status" value="1"/>
</dbReference>
<dbReference type="AlphaFoldDB" id="A0A8H5M900"/>
<evidence type="ECO:0000313" key="3">
    <source>
        <dbReference type="Proteomes" id="UP000565441"/>
    </source>
</evidence>
<comment type="similarity">
    <text evidence="1">Belongs to the protease inhibitor I9 family.</text>
</comment>
<dbReference type="PANTHER" id="PTHR28288:SF2">
    <property type="entry name" value="PROTEASE B INHIBITOR 2"/>
    <property type="match status" value="1"/>
</dbReference>
<evidence type="ECO:0000313" key="2">
    <source>
        <dbReference type="EMBL" id="KAF5385745.1"/>
    </source>
</evidence>
<dbReference type="GO" id="GO:0004866">
    <property type="term" value="F:endopeptidase inhibitor activity"/>
    <property type="evidence" value="ECO:0007669"/>
    <property type="project" value="TreeGrafter"/>
</dbReference>